<dbReference type="Pfam" id="PF18686">
    <property type="entry name" value="DUF5636"/>
    <property type="match status" value="1"/>
</dbReference>
<comment type="caution">
    <text evidence="3">The sequence shown here is derived from an EMBL/GenBank/DDBJ whole genome shotgun (WGS) entry which is preliminary data.</text>
</comment>
<proteinExistence type="predicted"/>
<sequence length="299" mass="33083">MELELIDGKDDDPNDYEAYLEERGYTGLEPNLKEDIIAVLSFLCREDLVRKGLQKFAGEYFQFNTSGKKTMRRFFDDWGGKNGFNATGASEVPKGYTTSTAFQYPHHTPILFGALSPDLFLNVLLKNGYLSSDPGAGVGHGKWAHSVQIYLLEEARKDGTLNLKSPSVCDFVKTISQVPPVFESLPLWEVLFDSFEDSVYTCPNNITATLNRALDSSGAALQLASKFVAYKEKVSKMSKGAETYTNQKYLSRLSESSYITSGKYGIMWLKPKDSAVEKKQVPEAKGNGVTNTGNSLGNL</sequence>
<evidence type="ECO:0000313" key="4">
    <source>
        <dbReference type="Proteomes" id="UP000054877"/>
    </source>
</evidence>
<keyword evidence="3" id="KW-0378">Hydrolase</keyword>
<evidence type="ECO:0000259" key="2">
    <source>
        <dbReference type="Pfam" id="PF18686"/>
    </source>
</evidence>
<protein>
    <submittedName>
        <fullName evidence="3">Helicase</fullName>
    </submittedName>
</protein>
<gene>
    <name evidence="3" type="ORF">Lspi_2719</name>
</gene>
<dbReference type="EMBL" id="LNYX01000034">
    <property type="protein sequence ID" value="KTD61099.1"/>
    <property type="molecule type" value="Genomic_DNA"/>
</dbReference>
<dbReference type="GO" id="GO:0004386">
    <property type="term" value="F:helicase activity"/>
    <property type="evidence" value="ECO:0007669"/>
    <property type="project" value="UniProtKB-KW"/>
</dbReference>
<name>A0A0W0YW91_LEGSP</name>
<evidence type="ECO:0000256" key="1">
    <source>
        <dbReference type="SAM" id="MobiDB-lite"/>
    </source>
</evidence>
<dbReference type="InterPro" id="IPR040708">
    <property type="entry name" value="DUF5636"/>
</dbReference>
<accession>A0A0W0YW91</accession>
<dbReference type="PATRIC" id="fig|452.5.peg.3010"/>
<dbReference type="Proteomes" id="UP000054877">
    <property type="component" value="Unassembled WGS sequence"/>
</dbReference>
<dbReference type="OrthoDB" id="5648714at2"/>
<reference evidence="3 4" key="1">
    <citation type="submission" date="2015-11" db="EMBL/GenBank/DDBJ databases">
        <title>Genomic analysis of 38 Legionella species identifies large and diverse effector repertoires.</title>
        <authorList>
            <person name="Burstein D."/>
            <person name="Amaro F."/>
            <person name="Zusman T."/>
            <person name="Lifshitz Z."/>
            <person name="Cohen O."/>
            <person name="Gilbert J.A."/>
            <person name="Pupko T."/>
            <person name="Shuman H.A."/>
            <person name="Segal G."/>
        </authorList>
    </citation>
    <scope>NUCLEOTIDE SEQUENCE [LARGE SCALE GENOMIC DNA]</scope>
    <source>
        <strain evidence="3 4">Mt.St.Helens-9</strain>
    </source>
</reference>
<keyword evidence="3" id="KW-0347">Helicase</keyword>
<feature type="domain" description="DUF5636" evidence="2">
    <location>
        <begin position="31"/>
        <end position="216"/>
    </location>
</feature>
<feature type="region of interest" description="Disordered" evidence="1">
    <location>
        <begin position="279"/>
        <end position="299"/>
    </location>
</feature>
<dbReference type="RefSeq" id="WP_065238439.1">
    <property type="nucleotide sequence ID" value="NZ_CAAAII010000012.1"/>
</dbReference>
<keyword evidence="3" id="KW-0067">ATP-binding</keyword>
<keyword evidence="3" id="KW-0547">Nucleotide-binding</keyword>
<organism evidence="3 4">
    <name type="scientific">Legionella spiritensis</name>
    <dbReference type="NCBI Taxonomy" id="452"/>
    <lineage>
        <taxon>Bacteria</taxon>
        <taxon>Pseudomonadati</taxon>
        <taxon>Pseudomonadota</taxon>
        <taxon>Gammaproteobacteria</taxon>
        <taxon>Legionellales</taxon>
        <taxon>Legionellaceae</taxon>
        <taxon>Legionella</taxon>
    </lineage>
</organism>
<evidence type="ECO:0000313" key="3">
    <source>
        <dbReference type="EMBL" id="KTD61099.1"/>
    </source>
</evidence>
<feature type="compositionally biased region" description="Polar residues" evidence="1">
    <location>
        <begin position="288"/>
        <end position="299"/>
    </location>
</feature>
<keyword evidence="4" id="KW-1185">Reference proteome</keyword>
<dbReference type="AlphaFoldDB" id="A0A0W0YW91"/>